<feature type="domain" description="Ketoreductase" evidence="3">
    <location>
        <begin position="1"/>
        <end position="164"/>
    </location>
</feature>
<name>A0ABS9AFS0_9GAMM</name>
<dbReference type="PANTHER" id="PTHR43477">
    <property type="entry name" value="DIHYDROANTICAPSIN 7-DEHYDROGENASE"/>
    <property type="match status" value="1"/>
</dbReference>
<dbReference type="InterPro" id="IPR036291">
    <property type="entry name" value="NAD(P)-bd_dom_sf"/>
</dbReference>
<dbReference type="CDD" id="cd05233">
    <property type="entry name" value="SDR_c"/>
    <property type="match status" value="1"/>
</dbReference>
<reference evidence="4 5" key="1">
    <citation type="journal article" date="2021" name="Front. Microbiol.">
        <title>Aerobic Denitrification and Heterotrophic Sulfur Oxidation in the Genus Halomonas Revealed by Six Novel Species Characterizations and Genome-Based Analysis.</title>
        <authorList>
            <person name="Wang L."/>
            <person name="Shao Z."/>
        </authorList>
    </citation>
    <scope>NUCLEOTIDE SEQUENCE [LARGE SCALE GENOMIC DNA]</scope>
    <source>
        <strain evidence="4 5">MCCC 1A11036</strain>
    </source>
</reference>
<comment type="similarity">
    <text evidence="1">Belongs to the short-chain dehydrogenases/reductases (SDR) family.</text>
</comment>
<dbReference type="InterPro" id="IPR057326">
    <property type="entry name" value="KR_dom"/>
</dbReference>
<comment type="caution">
    <text evidence="4">The sequence shown here is derived from an EMBL/GenBank/DDBJ whole genome shotgun (WGS) entry which is preliminary data.</text>
</comment>
<dbReference type="PRINTS" id="PR00081">
    <property type="entry name" value="GDHRDH"/>
</dbReference>
<dbReference type="Pfam" id="PF13561">
    <property type="entry name" value="adh_short_C2"/>
    <property type="match status" value="1"/>
</dbReference>
<dbReference type="PANTHER" id="PTHR43477:SF1">
    <property type="entry name" value="DIHYDROANTICAPSIN 7-DEHYDROGENASE"/>
    <property type="match status" value="1"/>
</dbReference>
<evidence type="ECO:0000313" key="4">
    <source>
        <dbReference type="EMBL" id="MCE8020570.1"/>
    </source>
</evidence>
<evidence type="ECO:0000256" key="2">
    <source>
        <dbReference type="ARBA" id="ARBA00023002"/>
    </source>
</evidence>
<organism evidence="4 5">
    <name type="scientific">Billgrantia zhangzhouensis</name>
    <dbReference type="NCBI Taxonomy" id="2733481"/>
    <lineage>
        <taxon>Bacteria</taxon>
        <taxon>Pseudomonadati</taxon>
        <taxon>Pseudomonadota</taxon>
        <taxon>Gammaproteobacteria</taxon>
        <taxon>Oceanospirillales</taxon>
        <taxon>Halomonadaceae</taxon>
        <taxon>Billgrantia</taxon>
    </lineage>
</organism>
<dbReference type="InterPro" id="IPR002347">
    <property type="entry name" value="SDR_fam"/>
</dbReference>
<keyword evidence="5" id="KW-1185">Reference proteome</keyword>
<accession>A0ABS9AFS0</accession>
<evidence type="ECO:0000259" key="3">
    <source>
        <dbReference type="SMART" id="SM00822"/>
    </source>
</evidence>
<sequence length="223" mass="23412">MRILLSGCSSGIGLATARHLLAQGHEVMGVSRREPPCQSARFRWLKADLGALDTASVWLTEGSAVDAFVHAAGVMYSGLIENYDDALAARMWALHVAAPSRLLKALRDAQAPLKRIVLIGSRTQQGAVGKSVYAASKAAQQGLIRSWALELMASGVTVNLVAPGATRTPMLEDPARAGVAPKLPPMGRFIEPEEIAASVAFLLGDEARSITGQTLTVCAGASL</sequence>
<keyword evidence="2" id="KW-0560">Oxidoreductase</keyword>
<evidence type="ECO:0000256" key="1">
    <source>
        <dbReference type="ARBA" id="ARBA00006484"/>
    </source>
</evidence>
<dbReference type="RefSeq" id="WP_234273908.1">
    <property type="nucleotide sequence ID" value="NZ_JABFTT010000007.1"/>
</dbReference>
<dbReference type="Gene3D" id="3.40.50.720">
    <property type="entry name" value="NAD(P)-binding Rossmann-like Domain"/>
    <property type="match status" value="1"/>
</dbReference>
<dbReference type="SUPFAM" id="SSF51735">
    <property type="entry name" value="NAD(P)-binding Rossmann-fold domains"/>
    <property type="match status" value="1"/>
</dbReference>
<dbReference type="EMBL" id="JABFTT010000007">
    <property type="protein sequence ID" value="MCE8020570.1"/>
    <property type="molecule type" value="Genomic_DNA"/>
</dbReference>
<dbReference type="SMART" id="SM00822">
    <property type="entry name" value="PKS_KR"/>
    <property type="match status" value="1"/>
</dbReference>
<protein>
    <submittedName>
        <fullName evidence="4">SDR family oxidoreductase</fullName>
    </submittedName>
</protein>
<proteinExistence type="inferred from homology"/>
<dbReference type="InterPro" id="IPR051122">
    <property type="entry name" value="SDR_DHRS6-like"/>
</dbReference>
<evidence type="ECO:0000313" key="5">
    <source>
        <dbReference type="Proteomes" id="UP001320122"/>
    </source>
</evidence>
<gene>
    <name evidence="4" type="ORF">HOP51_10700</name>
</gene>
<dbReference type="Proteomes" id="UP001320122">
    <property type="component" value="Unassembled WGS sequence"/>
</dbReference>